<dbReference type="PROSITE" id="PS01295">
    <property type="entry name" value="ISPD"/>
    <property type="match status" value="1"/>
</dbReference>
<evidence type="ECO:0000256" key="2">
    <source>
        <dbReference type="ARBA" id="ARBA00004787"/>
    </source>
</evidence>
<comment type="caution">
    <text evidence="8">The sequence shown here is derived from an EMBL/GenBank/DDBJ whole genome shotgun (WGS) entry which is preliminary data.</text>
</comment>
<dbReference type="InterPro" id="IPR029044">
    <property type="entry name" value="Nucleotide-diphossugar_trans"/>
</dbReference>
<keyword evidence="5 7" id="KW-0548">Nucleotidyltransferase</keyword>
<comment type="catalytic activity">
    <reaction evidence="1 7">
        <text>2-C-methyl-D-erythritol 4-phosphate + CTP + H(+) = 4-CDP-2-C-methyl-D-erythritol + diphosphate</text>
        <dbReference type="Rhea" id="RHEA:13429"/>
        <dbReference type="ChEBI" id="CHEBI:15378"/>
        <dbReference type="ChEBI" id="CHEBI:33019"/>
        <dbReference type="ChEBI" id="CHEBI:37563"/>
        <dbReference type="ChEBI" id="CHEBI:57823"/>
        <dbReference type="ChEBI" id="CHEBI:58262"/>
        <dbReference type="EC" id="2.7.7.60"/>
    </reaction>
</comment>
<sequence length="234" mass="26663">MREKVTAIILAAGQGKRMKSNIQKQYISLGNKPIIVYALSTFSKCKEIDEIVVVVSPGDINYFKKEIIDKYNIEKVVTIVEGGKERYHSVYNALKYIDGNNNGYVLIHDGARPFVRKEEIKKCITSVKEYKACVLGVPSKDTIKKVEKEGFIEGTVDRKNLWLIQTPQGFSFELIKEAYVKFFEDSNTNITDDAMIVENYSDKKVKIVEGSYNNIKITTPEDLIFGEAILKHYI</sequence>
<reference evidence="8 9" key="1">
    <citation type="submission" date="2019-03" db="EMBL/GenBank/DDBJ databases">
        <title>Genomic Encyclopedia of Type Strains, Phase IV (KMG-IV): sequencing the most valuable type-strain genomes for metagenomic binning, comparative biology and taxonomic classification.</title>
        <authorList>
            <person name="Goeker M."/>
        </authorList>
    </citation>
    <scope>NUCLEOTIDE SEQUENCE [LARGE SCALE GENOMIC DNA]</scope>
    <source>
        <strain evidence="8 9">DSM 24629</strain>
    </source>
</reference>
<dbReference type="FunFam" id="3.90.550.10:FF:000003">
    <property type="entry name" value="2-C-methyl-D-erythritol 4-phosphate cytidylyltransferase"/>
    <property type="match status" value="1"/>
</dbReference>
<proteinExistence type="inferred from homology"/>
<dbReference type="AlphaFoldDB" id="A0A4R3MNT0"/>
<dbReference type="PANTHER" id="PTHR32125">
    <property type="entry name" value="2-C-METHYL-D-ERYTHRITOL 4-PHOSPHATE CYTIDYLYLTRANSFERASE, CHLOROPLASTIC"/>
    <property type="match status" value="1"/>
</dbReference>
<keyword evidence="6 7" id="KW-0414">Isoprene biosynthesis</keyword>
<name>A0A4R3MNT0_9FIRM</name>
<feature type="site" description="Transition state stabilizer" evidence="7">
    <location>
        <position position="24"/>
    </location>
</feature>
<comment type="function">
    <text evidence="7">Catalyzes the formation of 4-diphosphocytidyl-2-C-methyl-D-erythritol from CTP and 2-C-methyl-D-erythritol 4-phosphate (MEP).</text>
</comment>
<dbReference type="InterPro" id="IPR050088">
    <property type="entry name" value="IspD/TarI_cytidylyltransf_bact"/>
</dbReference>
<evidence type="ECO:0000256" key="1">
    <source>
        <dbReference type="ARBA" id="ARBA00001282"/>
    </source>
</evidence>
<dbReference type="Gene3D" id="3.90.550.10">
    <property type="entry name" value="Spore Coat Polysaccharide Biosynthesis Protein SpsA, Chain A"/>
    <property type="match status" value="1"/>
</dbReference>
<dbReference type="Pfam" id="PF01128">
    <property type="entry name" value="IspD"/>
    <property type="match status" value="1"/>
</dbReference>
<dbReference type="EC" id="2.7.7.60" evidence="7"/>
<feature type="site" description="Positions MEP for the nucleophilic attack" evidence="7">
    <location>
        <position position="158"/>
    </location>
</feature>
<dbReference type="NCBIfam" id="NF001183">
    <property type="entry name" value="PRK00155.1-3"/>
    <property type="match status" value="1"/>
</dbReference>
<dbReference type="InterPro" id="IPR018294">
    <property type="entry name" value="ISPD_synthase_CS"/>
</dbReference>
<comment type="pathway">
    <text evidence="2 7">Isoprenoid biosynthesis; isopentenyl diphosphate biosynthesis via DXP pathway; isopentenyl diphosphate from 1-deoxy-D-xylulose 5-phosphate: step 2/6.</text>
</comment>
<evidence type="ECO:0000313" key="9">
    <source>
        <dbReference type="Proteomes" id="UP000294902"/>
    </source>
</evidence>
<accession>A0A4R3MNT0</accession>
<evidence type="ECO:0000256" key="5">
    <source>
        <dbReference type="ARBA" id="ARBA00022695"/>
    </source>
</evidence>
<dbReference type="UniPathway" id="UPA00056">
    <property type="reaction ID" value="UER00093"/>
</dbReference>
<dbReference type="EMBL" id="SMAL01000008">
    <property type="protein sequence ID" value="TCT13769.1"/>
    <property type="molecule type" value="Genomic_DNA"/>
</dbReference>
<dbReference type="HAMAP" id="MF_00108">
    <property type="entry name" value="IspD"/>
    <property type="match status" value="1"/>
</dbReference>
<dbReference type="PANTHER" id="PTHR32125:SF4">
    <property type="entry name" value="2-C-METHYL-D-ERYTHRITOL 4-PHOSPHATE CYTIDYLYLTRANSFERASE, CHLOROPLASTIC"/>
    <property type="match status" value="1"/>
</dbReference>
<dbReference type="InterPro" id="IPR001228">
    <property type="entry name" value="IspD"/>
</dbReference>
<dbReference type="GO" id="GO:0019288">
    <property type="term" value="P:isopentenyl diphosphate biosynthetic process, methylerythritol 4-phosphate pathway"/>
    <property type="evidence" value="ECO:0007669"/>
    <property type="project" value="UniProtKB-UniRule"/>
</dbReference>
<dbReference type="Proteomes" id="UP000294902">
    <property type="component" value="Unassembled WGS sequence"/>
</dbReference>
<evidence type="ECO:0000256" key="4">
    <source>
        <dbReference type="ARBA" id="ARBA00022679"/>
    </source>
</evidence>
<dbReference type="InterPro" id="IPR034683">
    <property type="entry name" value="IspD/TarI"/>
</dbReference>
<feature type="site" description="Positions MEP for the nucleophilic attack" evidence="7">
    <location>
        <position position="216"/>
    </location>
</feature>
<dbReference type="RefSeq" id="WP_132253128.1">
    <property type="nucleotide sequence ID" value="NZ_SMAL01000008.1"/>
</dbReference>
<protein>
    <recommendedName>
        <fullName evidence="7">2-C-methyl-D-erythritol 4-phosphate cytidylyltransferase</fullName>
        <ecNumber evidence="7">2.7.7.60</ecNumber>
    </recommendedName>
    <alternativeName>
        <fullName evidence="7">4-diphosphocytidyl-2C-methyl-D-erythritol synthase</fullName>
    </alternativeName>
    <alternativeName>
        <fullName evidence="7">MEP cytidylyltransferase</fullName>
        <shortName evidence="7">MCT</shortName>
    </alternativeName>
</protein>
<dbReference type="SUPFAM" id="SSF53448">
    <property type="entry name" value="Nucleotide-diphospho-sugar transferases"/>
    <property type="match status" value="1"/>
</dbReference>
<feature type="site" description="Transition state stabilizer" evidence="7">
    <location>
        <position position="17"/>
    </location>
</feature>
<dbReference type="NCBIfam" id="TIGR00453">
    <property type="entry name" value="ispD"/>
    <property type="match status" value="1"/>
</dbReference>
<evidence type="ECO:0000256" key="7">
    <source>
        <dbReference type="HAMAP-Rule" id="MF_00108"/>
    </source>
</evidence>
<evidence type="ECO:0000256" key="3">
    <source>
        <dbReference type="ARBA" id="ARBA00009789"/>
    </source>
</evidence>
<evidence type="ECO:0000256" key="6">
    <source>
        <dbReference type="ARBA" id="ARBA00023229"/>
    </source>
</evidence>
<dbReference type="GO" id="GO:0050518">
    <property type="term" value="F:2-C-methyl-D-erythritol 4-phosphate cytidylyltransferase activity"/>
    <property type="evidence" value="ECO:0007669"/>
    <property type="project" value="UniProtKB-UniRule"/>
</dbReference>
<keyword evidence="4 7" id="KW-0808">Transferase</keyword>
<gene>
    <name evidence="7" type="primary">ispD</name>
    <name evidence="8" type="ORF">EDC18_1083</name>
</gene>
<dbReference type="OrthoDB" id="9806837at2"/>
<dbReference type="CDD" id="cd02516">
    <property type="entry name" value="CDP-ME_synthetase"/>
    <property type="match status" value="1"/>
</dbReference>
<keyword evidence="9" id="KW-1185">Reference proteome</keyword>
<evidence type="ECO:0000313" key="8">
    <source>
        <dbReference type="EMBL" id="TCT13769.1"/>
    </source>
</evidence>
<comment type="similarity">
    <text evidence="3 7">Belongs to the IspD/TarI cytidylyltransferase family. IspD subfamily.</text>
</comment>
<organism evidence="8 9">
    <name type="scientific">Natranaerovirga pectinivora</name>
    <dbReference type="NCBI Taxonomy" id="682400"/>
    <lineage>
        <taxon>Bacteria</taxon>
        <taxon>Bacillati</taxon>
        <taxon>Bacillota</taxon>
        <taxon>Clostridia</taxon>
        <taxon>Lachnospirales</taxon>
        <taxon>Natranaerovirgaceae</taxon>
        <taxon>Natranaerovirga</taxon>
    </lineage>
</organism>